<dbReference type="PANTHER" id="PTHR44846:SF5">
    <property type="entry name" value="HTH-TYPE TRANSCRIPTIONAL REGULATOR GMUR"/>
    <property type="match status" value="1"/>
</dbReference>
<evidence type="ECO:0000259" key="5">
    <source>
        <dbReference type="PROSITE" id="PS50949"/>
    </source>
</evidence>
<organism evidence="6 7">
    <name type="scientific">Thomasclavelia cocleata</name>
    <dbReference type="NCBI Taxonomy" id="69824"/>
    <lineage>
        <taxon>Bacteria</taxon>
        <taxon>Bacillati</taxon>
        <taxon>Bacillota</taxon>
        <taxon>Erysipelotrichia</taxon>
        <taxon>Erysipelotrichales</taxon>
        <taxon>Coprobacillaceae</taxon>
        <taxon>Thomasclavelia</taxon>
    </lineage>
</organism>
<dbReference type="Gene3D" id="1.10.10.10">
    <property type="entry name" value="Winged helix-like DNA-binding domain superfamily/Winged helix DNA-binding domain"/>
    <property type="match status" value="1"/>
</dbReference>
<name>A0A1I0HYI0_9FIRM</name>
<protein>
    <submittedName>
        <fullName evidence="6">GntR family transcriptional regulator</fullName>
    </submittedName>
</protein>
<dbReference type="Pfam" id="PF00392">
    <property type="entry name" value="GntR"/>
    <property type="match status" value="1"/>
</dbReference>
<dbReference type="InterPro" id="IPR000524">
    <property type="entry name" value="Tscrpt_reg_HTH_GntR"/>
</dbReference>
<reference evidence="7" key="1">
    <citation type="submission" date="2016-10" db="EMBL/GenBank/DDBJ databases">
        <authorList>
            <person name="Varghese N."/>
            <person name="Submissions S."/>
        </authorList>
    </citation>
    <scope>NUCLEOTIDE SEQUENCE [LARGE SCALE GENOMIC DNA]</scope>
    <source>
        <strain evidence="7">DSM 1551</strain>
    </source>
</reference>
<evidence type="ECO:0000256" key="4">
    <source>
        <dbReference type="ARBA" id="ARBA00023163"/>
    </source>
</evidence>
<dbReference type="GO" id="GO:0003700">
    <property type="term" value="F:DNA-binding transcription factor activity"/>
    <property type="evidence" value="ECO:0007669"/>
    <property type="project" value="InterPro"/>
</dbReference>
<evidence type="ECO:0000313" key="6">
    <source>
        <dbReference type="EMBL" id="SET88292.1"/>
    </source>
</evidence>
<sequence length="231" mass="26798">MFKYIDIADDIRNKIIEHEYTYGQKLPYEYALCTLYNCNKETMKKALDILVKEGLIIRRRGSGTFVKAMESPNIFTGGLSQRYKGIKEVESEVIVFEVISSDKIISDKLQIEEGAFVYHIVRCRKLDNKPYSIEIIYMPISVIPKLKIVNIKNSIYQFIEETLKLKIQSAHKTVTGHISSSLEQEYLGLSPTEPYFQIEQIAYLSSGVIFEYSFTRFHYKDFQLKTVVLAM</sequence>
<proteinExistence type="predicted"/>
<keyword evidence="1" id="KW-0678">Repressor</keyword>
<dbReference type="SUPFAM" id="SSF46785">
    <property type="entry name" value="Winged helix' DNA-binding domain"/>
    <property type="match status" value="1"/>
</dbReference>
<evidence type="ECO:0000256" key="3">
    <source>
        <dbReference type="ARBA" id="ARBA00023125"/>
    </source>
</evidence>
<dbReference type="SMART" id="SM00866">
    <property type="entry name" value="UTRA"/>
    <property type="match status" value="1"/>
</dbReference>
<gene>
    <name evidence="6" type="ORF">SAMN04489758_1644</name>
</gene>
<evidence type="ECO:0000256" key="1">
    <source>
        <dbReference type="ARBA" id="ARBA00022491"/>
    </source>
</evidence>
<keyword evidence="4" id="KW-0804">Transcription</keyword>
<dbReference type="InterPro" id="IPR050679">
    <property type="entry name" value="Bact_HTH_transcr_reg"/>
</dbReference>
<dbReference type="PANTHER" id="PTHR44846">
    <property type="entry name" value="MANNOSYL-D-GLYCERATE TRANSPORT/METABOLISM SYSTEM REPRESSOR MNGR-RELATED"/>
    <property type="match status" value="1"/>
</dbReference>
<dbReference type="GO" id="GO:0045892">
    <property type="term" value="P:negative regulation of DNA-templated transcription"/>
    <property type="evidence" value="ECO:0007669"/>
    <property type="project" value="TreeGrafter"/>
</dbReference>
<dbReference type="Pfam" id="PF07702">
    <property type="entry name" value="UTRA"/>
    <property type="match status" value="1"/>
</dbReference>
<dbReference type="AlphaFoldDB" id="A0A1I0HYI0"/>
<dbReference type="FunFam" id="3.40.1410.10:FF:000008">
    <property type="entry name" value="Transcriptional regulator, GntR family"/>
    <property type="match status" value="1"/>
</dbReference>
<dbReference type="SUPFAM" id="SSF64288">
    <property type="entry name" value="Chorismate lyase-like"/>
    <property type="match status" value="1"/>
</dbReference>
<keyword evidence="3" id="KW-0238">DNA-binding</keyword>
<dbReference type="Gene3D" id="3.40.1410.10">
    <property type="entry name" value="Chorismate lyase-like"/>
    <property type="match status" value="1"/>
</dbReference>
<dbReference type="OrthoDB" id="9815017at2"/>
<dbReference type="RefSeq" id="WP_092356953.1">
    <property type="nucleotide sequence ID" value="NZ_CAJTPY010000062.1"/>
</dbReference>
<keyword evidence="7" id="KW-1185">Reference proteome</keyword>
<dbReference type="EMBL" id="FOIN01000064">
    <property type="protein sequence ID" value="SET88292.1"/>
    <property type="molecule type" value="Genomic_DNA"/>
</dbReference>
<dbReference type="PROSITE" id="PS50949">
    <property type="entry name" value="HTH_GNTR"/>
    <property type="match status" value="1"/>
</dbReference>
<dbReference type="CDD" id="cd07377">
    <property type="entry name" value="WHTH_GntR"/>
    <property type="match status" value="1"/>
</dbReference>
<evidence type="ECO:0000313" key="7">
    <source>
        <dbReference type="Proteomes" id="UP000198558"/>
    </source>
</evidence>
<keyword evidence="2" id="KW-0805">Transcription regulation</keyword>
<accession>A0A1I0HYI0</accession>
<evidence type="ECO:0000256" key="2">
    <source>
        <dbReference type="ARBA" id="ARBA00023015"/>
    </source>
</evidence>
<dbReference type="InterPro" id="IPR028978">
    <property type="entry name" value="Chorismate_lyase_/UTRA_dom_sf"/>
</dbReference>
<dbReference type="Proteomes" id="UP000198558">
    <property type="component" value="Unassembled WGS sequence"/>
</dbReference>
<dbReference type="InterPro" id="IPR036390">
    <property type="entry name" value="WH_DNA-bd_sf"/>
</dbReference>
<dbReference type="GeneID" id="78289623"/>
<dbReference type="GO" id="GO:0003677">
    <property type="term" value="F:DNA binding"/>
    <property type="evidence" value="ECO:0007669"/>
    <property type="project" value="UniProtKB-KW"/>
</dbReference>
<dbReference type="SMART" id="SM00345">
    <property type="entry name" value="HTH_GNTR"/>
    <property type="match status" value="1"/>
</dbReference>
<dbReference type="InterPro" id="IPR011663">
    <property type="entry name" value="UTRA"/>
</dbReference>
<feature type="domain" description="HTH gntR-type" evidence="5">
    <location>
        <begin position="1"/>
        <end position="69"/>
    </location>
</feature>
<dbReference type="InterPro" id="IPR036388">
    <property type="entry name" value="WH-like_DNA-bd_sf"/>
</dbReference>